<dbReference type="AlphaFoldDB" id="A0A160DWA4"/>
<sequence>MPDAVHEETAGYAATRLPLWQQAQGLPATAVAMQHWRKHRHRLPEFANAVQYVEAANTFLRRPPAGTLTKTRANGDRLYYDPARNLLGVASWQGLPRTLFRPYSGMGYWSGL</sequence>
<protein>
    <submittedName>
        <fullName evidence="1">Pyocin large subunit</fullName>
    </submittedName>
</protein>
<gene>
    <name evidence="1" type="ORF">I596_2895</name>
</gene>
<reference evidence="1 2" key="1">
    <citation type="submission" date="2016-04" db="EMBL/GenBank/DDBJ databases">
        <title>Complete genome sequence of Dokdonella koreensis DS-123T.</title>
        <authorList>
            <person name="Kim J.F."/>
            <person name="Lee H."/>
            <person name="Kwak M.-J."/>
        </authorList>
    </citation>
    <scope>NUCLEOTIDE SEQUENCE [LARGE SCALE GENOMIC DNA]</scope>
    <source>
        <strain evidence="1 2">DS-123</strain>
    </source>
</reference>
<keyword evidence="2" id="KW-1185">Reference proteome</keyword>
<proteinExistence type="predicted"/>
<dbReference type="KEGG" id="dko:I596_2895"/>
<dbReference type="Proteomes" id="UP000076830">
    <property type="component" value="Chromosome"/>
</dbReference>
<accession>A0A160DWA4</accession>
<organism evidence="1 2">
    <name type="scientific">Dokdonella koreensis DS-123</name>
    <dbReference type="NCBI Taxonomy" id="1300342"/>
    <lineage>
        <taxon>Bacteria</taxon>
        <taxon>Pseudomonadati</taxon>
        <taxon>Pseudomonadota</taxon>
        <taxon>Gammaproteobacteria</taxon>
        <taxon>Lysobacterales</taxon>
        <taxon>Rhodanobacteraceae</taxon>
        <taxon>Dokdonella</taxon>
    </lineage>
</organism>
<dbReference type="EMBL" id="CP015249">
    <property type="protein sequence ID" value="ANB18888.1"/>
    <property type="molecule type" value="Genomic_DNA"/>
</dbReference>
<evidence type="ECO:0000313" key="2">
    <source>
        <dbReference type="Proteomes" id="UP000076830"/>
    </source>
</evidence>
<name>A0A160DWA4_9GAMM</name>
<evidence type="ECO:0000313" key="1">
    <source>
        <dbReference type="EMBL" id="ANB18888.1"/>
    </source>
</evidence>